<evidence type="ECO:0000256" key="7">
    <source>
        <dbReference type="SAM" id="Phobius"/>
    </source>
</evidence>
<dbReference type="KEGG" id="manq:L1994_07295"/>
<evidence type="ECO:0000256" key="4">
    <source>
        <dbReference type="ARBA" id="ARBA00022692"/>
    </source>
</evidence>
<evidence type="ECO:0000256" key="6">
    <source>
        <dbReference type="ARBA" id="ARBA00023136"/>
    </source>
</evidence>
<dbReference type="Pfam" id="PF03706">
    <property type="entry name" value="LPG_synthase_TM"/>
    <property type="match status" value="1"/>
</dbReference>
<accession>A0AAF0FQB2</accession>
<feature type="transmembrane region" description="Helical" evidence="7">
    <location>
        <begin position="193"/>
        <end position="222"/>
    </location>
</feature>
<dbReference type="GO" id="GO:0005886">
    <property type="term" value="C:plasma membrane"/>
    <property type="evidence" value="ECO:0007669"/>
    <property type="project" value="UniProtKB-SubCell"/>
</dbReference>
<name>A0AAF0FQB2_9EURY</name>
<proteinExistence type="inferred from homology"/>
<comment type="similarity">
    <text evidence="2">Belongs to the UPF0104 family.</text>
</comment>
<dbReference type="PANTHER" id="PTHR39087:SF2">
    <property type="entry name" value="UPF0104 MEMBRANE PROTEIN MJ1595"/>
    <property type="match status" value="1"/>
</dbReference>
<dbReference type="Proteomes" id="UP001218895">
    <property type="component" value="Chromosome"/>
</dbReference>
<feature type="transmembrane region" description="Helical" evidence="7">
    <location>
        <begin position="37"/>
        <end position="56"/>
    </location>
</feature>
<dbReference type="GeneID" id="79950191"/>
<gene>
    <name evidence="8" type="ORF">L1994_07295</name>
</gene>
<sequence>MNYKKAGAVLIPTIIAVGIIVYMLWRVFDDLLTALKTAVPSFLLIAVLICVFAWFLRGFRYQYILKKLVISVSILTSTACIYVSQTANLIIPARLGDLVRLFILKHIAGATYSQGLSSVVVERFFDIVTIALLGAIVLPFALDMPEWFSTVISIALLLCFAFLVFIGLFGNFRSENKYIQILLNLISEIKQASLSISALLVLGVTSVIIWIMDCLICLVIALMFNTNIPFFVIVIAIVIGNLVKAVPITPGGVGTYELAVALTLEVSGTPAAIATLIAVIDHLVKNLVTLIGGVISLYVFGDWAVSLMKRAFSRGINKEDIV</sequence>
<feature type="transmembrane region" description="Helical" evidence="7">
    <location>
        <begin position="258"/>
        <end position="280"/>
    </location>
</feature>
<evidence type="ECO:0000313" key="8">
    <source>
        <dbReference type="EMBL" id="WFN35961.1"/>
    </source>
</evidence>
<keyword evidence="5 7" id="KW-1133">Transmembrane helix</keyword>
<feature type="transmembrane region" description="Helical" evidence="7">
    <location>
        <begin position="7"/>
        <end position="25"/>
    </location>
</feature>
<dbReference type="PANTHER" id="PTHR39087">
    <property type="entry name" value="UPF0104 MEMBRANE PROTEIN MJ1595"/>
    <property type="match status" value="1"/>
</dbReference>
<keyword evidence="9" id="KW-1185">Reference proteome</keyword>
<dbReference type="RefSeq" id="WP_278098800.1">
    <property type="nucleotide sequence ID" value="NZ_CP091092.1"/>
</dbReference>
<evidence type="ECO:0000256" key="2">
    <source>
        <dbReference type="ARBA" id="ARBA00011061"/>
    </source>
</evidence>
<reference evidence="8" key="1">
    <citation type="submission" date="2022-01" db="EMBL/GenBank/DDBJ databases">
        <title>Complete genome of Methanomicrobium antiquum DSM 21220.</title>
        <authorList>
            <person name="Chen S.-C."/>
            <person name="You Y.-T."/>
            <person name="Zhou Y.-Z."/>
            <person name="Lai M.-C."/>
        </authorList>
    </citation>
    <scope>NUCLEOTIDE SEQUENCE</scope>
    <source>
        <strain evidence="8">DSM 21220</strain>
    </source>
</reference>
<keyword evidence="6 7" id="KW-0472">Membrane</keyword>
<dbReference type="InterPro" id="IPR022791">
    <property type="entry name" value="L-PG_synthase/AglD"/>
</dbReference>
<protein>
    <submittedName>
        <fullName evidence="8">Flippase-like domain-containing protein</fullName>
    </submittedName>
</protein>
<feature type="transmembrane region" description="Helical" evidence="7">
    <location>
        <begin position="148"/>
        <end position="172"/>
    </location>
</feature>
<evidence type="ECO:0000313" key="9">
    <source>
        <dbReference type="Proteomes" id="UP001218895"/>
    </source>
</evidence>
<keyword evidence="3" id="KW-1003">Cell membrane</keyword>
<evidence type="ECO:0000256" key="1">
    <source>
        <dbReference type="ARBA" id="ARBA00004651"/>
    </source>
</evidence>
<feature type="transmembrane region" description="Helical" evidence="7">
    <location>
        <begin position="124"/>
        <end position="142"/>
    </location>
</feature>
<evidence type="ECO:0000256" key="5">
    <source>
        <dbReference type="ARBA" id="ARBA00022989"/>
    </source>
</evidence>
<dbReference type="AlphaFoldDB" id="A0AAF0FQB2"/>
<comment type="subcellular location">
    <subcellularLocation>
        <location evidence="1">Cell membrane</location>
        <topology evidence="1">Multi-pass membrane protein</topology>
    </subcellularLocation>
</comment>
<dbReference type="EMBL" id="CP091092">
    <property type="protein sequence ID" value="WFN35961.1"/>
    <property type="molecule type" value="Genomic_DNA"/>
</dbReference>
<feature type="transmembrane region" description="Helical" evidence="7">
    <location>
        <begin position="286"/>
        <end position="305"/>
    </location>
</feature>
<keyword evidence="4 7" id="KW-0812">Transmembrane</keyword>
<feature type="transmembrane region" description="Helical" evidence="7">
    <location>
        <begin position="68"/>
        <end position="85"/>
    </location>
</feature>
<organism evidence="8 9">
    <name type="scientific">Methanomicrobium antiquum</name>
    <dbReference type="NCBI Taxonomy" id="487686"/>
    <lineage>
        <taxon>Archaea</taxon>
        <taxon>Methanobacteriati</taxon>
        <taxon>Methanobacteriota</taxon>
        <taxon>Stenosarchaea group</taxon>
        <taxon>Methanomicrobia</taxon>
        <taxon>Methanomicrobiales</taxon>
        <taxon>Methanomicrobiaceae</taxon>
        <taxon>Methanomicrobium</taxon>
    </lineage>
</organism>
<dbReference type="NCBIfam" id="TIGR00374">
    <property type="entry name" value="flippase-like domain"/>
    <property type="match status" value="1"/>
</dbReference>
<evidence type="ECO:0000256" key="3">
    <source>
        <dbReference type="ARBA" id="ARBA00022475"/>
    </source>
</evidence>